<dbReference type="STRING" id="1121925.SAMN02746011_00372"/>
<accession>A0A1T4JSZ9</accession>
<feature type="domain" description="Transposase TnpC homeodomain" evidence="2">
    <location>
        <begin position="25"/>
        <end position="61"/>
    </location>
</feature>
<sequence>MNNLEQKGESLLNLIETLNNEIALLREQNAYLLKLLYGKKSEKFIVPDGQLSLFQDENEPAKQMPDSPRRD</sequence>
<name>A0A1T4JSZ9_9LACT</name>
<gene>
    <name evidence="3" type="ORF">SAMN02746011_00372</name>
</gene>
<evidence type="ECO:0000256" key="1">
    <source>
        <dbReference type="SAM" id="Coils"/>
    </source>
</evidence>
<keyword evidence="4" id="KW-1185">Reference proteome</keyword>
<organism evidence="3 4">
    <name type="scientific">Globicatella sulfidifaciens DSM 15739</name>
    <dbReference type="NCBI Taxonomy" id="1121925"/>
    <lineage>
        <taxon>Bacteria</taxon>
        <taxon>Bacillati</taxon>
        <taxon>Bacillota</taxon>
        <taxon>Bacilli</taxon>
        <taxon>Lactobacillales</taxon>
        <taxon>Aerococcaceae</taxon>
        <taxon>Globicatella</taxon>
    </lineage>
</organism>
<dbReference type="AlphaFoldDB" id="A0A1T4JSZ9"/>
<dbReference type="GO" id="GO:0003677">
    <property type="term" value="F:DNA binding"/>
    <property type="evidence" value="ECO:0007669"/>
    <property type="project" value="UniProtKB-KW"/>
</dbReference>
<dbReference type="Pfam" id="PF13007">
    <property type="entry name" value="LZ_Tnp_IS66"/>
    <property type="match status" value="1"/>
</dbReference>
<dbReference type="Proteomes" id="UP000189941">
    <property type="component" value="Unassembled WGS sequence"/>
</dbReference>
<reference evidence="4" key="1">
    <citation type="submission" date="2017-02" db="EMBL/GenBank/DDBJ databases">
        <authorList>
            <person name="Varghese N."/>
            <person name="Submissions S."/>
        </authorList>
    </citation>
    <scope>NUCLEOTIDE SEQUENCE [LARGE SCALE GENOMIC DNA]</scope>
    <source>
        <strain evidence="4">DSM 15739</strain>
    </source>
</reference>
<keyword evidence="1" id="KW-0175">Coiled coil</keyword>
<evidence type="ECO:0000313" key="4">
    <source>
        <dbReference type="Proteomes" id="UP000189941"/>
    </source>
</evidence>
<keyword evidence="3" id="KW-0371">Homeobox</keyword>
<feature type="coiled-coil region" evidence="1">
    <location>
        <begin position="1"/>
        <end position="35"/>
    </location>
</feature>
<keyword evidence="3" id="KW-0238">DNA-binding</keyword>
<evidence type="ECO:0000259" key="2">
    <source>
        <dbReference type="Pfam" id="PF13007"/>
    </source>
</evidence>
<dbReference type="RefSeq" id="WP_078755222.1">
    <property type="nucleotide sequence ID" value="NZ_FUWO01000002.1"/>
</dbReference>
<dbReference type="EMBL" id="FUWO01000002">
    <property type="protein sequence ID" value="SJZ33261.1"/>
    <property type="molecule type" value="Genomic_DNA"/>
</dbReference>
<protein>
    <submittedName>
        <fullName evidence="3">Transposase C of IS166 homeodomain-containing protein</fullName>
    </submittedName>
</protein>
<dbReference type="InterPro" id="IPR024463">
    <property type="entry name" value="Transposase_TnpC_homeodom"/>
</dbReference>
<dbReference type="OrthoDB" id="2326982at2"/>
<evidence type="ECO:0000313" key="3">
    <source>
        <dbReference type="EMBL" id="SJZ33261.1"/>
    </source>
</evidence>
<proteinExistence type="predicted"/>